<dbReference type="AlphaFoldDB" id="A0A150U3B8"/>
<organism evidence="2 3">
    <name type="scientific">Sorangium cellulosum</name>
    <name type="common">Polyangium cellulosum</name>
    <dbReference type="NCBI Taxonomy" id="56"/>
    <lineage>
        <taxon>Bacteria</taxon>
        <taxon>Pseudomonadati</taxon>
        <taxon>Myxococcota</taxon>
        <taxon>Polyangia</taxon>
        <taxon>Polyangiales</taxon>
        <taxon>Polyangiaceae</taxon>
        <taxon>Sorangium</taxon>
    </lineage>
</organism>
<name>A0A150U3B8_SORCE</name>
<evidence type="ECO:0000313" key="2">
    <source>
        <dbReference type="EMBL" id="KYG11402.1"/>
    </source>
</evidence>
<sequence length="260" mass="27626">MSTITGDNVFPADFEGPDDGDDRDAAGTLIGMEALADRTVYLKNRLEGNGAVTISDLTVTGNADFQADVNVDGELTASEVTTGSVATEDIISDSYLVASRTVERCYEGACETDDSWSFQEDGVTPNQFLWIATATGTHKLKIGFPAKSGWTVTKVEARVKAQAAHVGLPTVMPTLTLVRRNITGSGPATQSWTASDQSLTLGVYQADHWIPVTVSPGHVVAGDSGIYYAVLATESGTNALAGLQFFGLRVTYTYTRVDEV</sequence>
<dbReference type="Proteomes" id="UP000075502">
    <property type="component" value="Unassembled WGS sequence"/>
</dbReference>
<dbReference type="EMBL" id="JEME01000030">
    <property type="protein sequence ID" value="KYG11402.1"/>
    <property type="molecule type" value="Genomic_DNA"/>
</dbReference>
<proteinExistence type="predicted"/>
<evidence type="ECO:0000256" key="1">
    <source>
        <dbReference type="SAM" id="MobiDB-lite"/>
    </source>
</evidence>
<accession>A0A150U3B8</accession>
<gene>
    <name evidence="2" type="ORF">BE21_57470</name>
</gene>
<evidence type="ECO:0000313" key="3">
    <source>
        <dbReference type="Proteomes" id="UP000075502"/>
    </source>
</evidence>
<reference evidence="2 3" key="1">
    <citation type="submission" date="2014-02" db="EMBL/GenBank/DDBJ databases">
        <title>The small core and large imbalanced accessory genome model reveals a collaborative survival strategy of Sorangium cellulosum strains in nature.</title>
        <authorList>
            <person name="Han K."/>
            <person name="Peng R."/>
            <person name="Blom J."/>
            <person name="Li Y.-Z."/>
        </authorList>
    </citation>
    <scope>NUCLEOTIDE SEQUENCE [LARGE SCALE GENOMIC DNA]</scope>
    <source>
        <strain evidence="2 3">So0007-03</strain>
    </source>
</reference>
<feature type="region of interest" description="Disordered" evidence="1">
    <location>
        <begin position="1"/>
        <end position="23"/>
    </location>
</feature>
<comment type="caution">
    <text evidence="2">The sequence shown here is derived from an EMBL/GenBank/DDBJ whole genome shotgun (WGS) entry which is preliminary data.</text>
</comment>
<protein>
    <submittedName>
        <fullName evidence="2">Uncharacterized protein</fullName>
    </submittedName>
</protein>